<dbReference type="GO" id="GO:1990133">
    <property type="term" value="C:molybdopterin adenylyltransferase complex"/>
    <property type="evidence" value="ECO:0007669"/>
    <property type="project" value="TreeGrafter"/>
</dbReference>
<gene>
    <name evidence="2" type="ORF">METZ01_LOCUS73311</name>
</gene>
<dbReference type="InterPro" id="IPR012675">
    <property type="entry name" value="Beta-grasp_dom_sf"/>
</dbReference>
<dbReference type="PANTHER" id="PTHR33359:SF1">
    <property type="entry name" value="MOLYBDOPTERIN SYNTHASE SULFUR CARRIER SUBUNIT"/>
    <property type="match status" value="1"/>
</dbReference>
<dbReference type="GO" id="GO:0006777">
    <property type="term" value="P:Mo-molybdopterin cofactor biosynthetic process"/>
    <property type="evidence" value="ECO:0007669"/>
    <property type="project" value="InterPro"/>
</dbReference>
<accession>A0A381TZK6</accession>
<sequence>MIIAVRFWSYFADFAGCKKTEIEIENGTTLAKLHERVCEQFPKLAEAKNSTLKAVGVNYQDDEFMLSDGDEVSFFPPVQGG</sequence>
<dbReference type="GO" id="GO:0000166">
    <property type="term" value="F:nucleotide binding"/>
    <property type="evidence" value="ECO:0007669"/>
    <property type="project" value="UniProtKB-KW"/>
</dbReference>
<dbReference type="Pfam" id="PF02597">
    <property type="entry name" value="ThiS"/>
    <property type="match status" value="1"/>
</dbReference>
<dbReference type="PANTHER" id="PTHR33359">
    <property type="entry name" value="MOLYBDOPTERIN SYNTHASE SULFUR CARRIER SUBUNIT"/>
    <property type="match status" value="1"/>
</dbReference>
<dbReference type="InterPro" id="IPR044672">
    <property type="entry name" value="MOCS2A"/>
</dbReference>
<evidence type="ECO:0008006" key="3">
    <source>
        <dbReference type="Google" id="ProtNLM"/>
    </source>
</evidence>
<organism evidence="2">
    <name type="scientific">marine metagenome</name>
    <dbReference type="NCBI Taxonomy" id="408172"/>
    <lineage>
        <taxon>unclassified sequences</taxon>
        <taxon>metagenomes</taxon>
        <taxon>ecological metagenomes</taxon>
    </lineage>
</organism>
<reference evidence="2" key="1">
    <citation type="submission" date="2018-05" db="EMBL/GenBank/DDBJ databases">
        <authorList>
            <person name="Lanie J.A."/>
            <person name="Ng W.-L."/>
            <person name="Kazmierczak K.M."/>
            <person name="Andrzejewski T.M."/>
            <person name="Davidsen T.M."/>
            <person name="Wayne K.J."/>
            <person name="Tettelin H."/>
            <person name="Glass J.I."/>
            <person name="Rusch D."/>
            <person name="Podicherti R."/>
            <person name="Tsui H.-C.T."/>
            <person name="Winkler M.E."/>
        </authorList>
    </citation>
    <scope>NUCLEOTIDE SEQUENCE</scope>
</reference>
<dbReference type="EMBL" id="UINC01005304">
    <property type="protein sequence ID" value="SVA20457.1"/>
    <property type="molecule type" value="Genomic_DNA"/>
</dbReference>
<dbReference type="AlphaFoldDB" id="A0A381TZK6"/>
<keyword evidence="1" id="KW-0547">Nucleotide-binding</keyword>
<dbReference type="SUPFAM" id="SSF54285">
    <property type="entry name" value="MoaD/ThiS"/>
    <property type="match status" value="1"/>
</dbReference>
<proteinExistence type="predicted"/>
<dbReference type="Gene3D" id="3.10.20.30">
    <property type="match status" value="1"/>
</dbReference>
<dbReference type="InterPro" id="IPR016155">
    <property type="entry name" value="Mopterin_synth/thiamin_S_b"/>
</dbReference>
<evidence type="ECO:0000256" key="1">
    <source>
        <dbReference type="ARBA" id="ARBA00022741"/>
    </source>
</evidence>
<evidence type="ECO:0000313" key="2">
    <source>
        <dbReference type="EMBL" id="SVA20457.1"/>
    </source>
</evidence>
<name>A0A381TZK6_9ZZZZ</name>
<dbReference type="CDD" id="cd00754">
    <property type="entry name" value="Ubl_MoaD"/>
    <property type="match status" value="1"/>
</dbReference>
<protein>
    <recommendedName>
        <fullName evidence="3">Thiamine S protein</fullName>
    </recommendedName>
</protein>
<dbReference type="InterPro" id="IPR003749">
    <property type="entry name" value="ThiS/MoaD-like"/>
</dbReference>